<evidence type="ECO:0000313" key="2">
    <source>
        <dbReference type="EMBL" id="KAE9541623.1"/>
    </source>
</evidence>
<gene>
    <name evidence="2" type="ORF">AGLY_003614</name>
</gene>
<comment type="caution">
    <text evidence="2">The sequence shown here is derived from an EMBL/GenBank/DDBJ whole genome shotgun (WGS) entry which is preliminary data.</text>
</comment>
<protein>
    <submittedName>
        <fullName evidence="2">Uncharacterized protein</fullName>
    </submittedName>
</protein>
<accession>A0A6G0TYS2</accession>
<dbReference type="AlphaFoldDB" id="A0A6G0TYS2"/>
<feature type="transmembrane region" description="Helical" evidence="1">
    <location>
        <begin position="104"/>
        <end position="125"/>
    </location>
</feature>
<dbReference type="Proteomes" id="UP000475862">
    <property type="component" value="Unassembled WGS sequence"/>
</dbReference>
<organism evidence="2 3">
    <name type="scientific">Aphis glycines</name>
    <name type="common">Soybean aphid</name>
    <dbReference type="NCBI Taxonomy" id="307491"/>
    <lineage>
        <taxon>Eukaryota</taxon>
        <taxon>Metazoa</taxon>
        <taxon>Ecdysozoa</taxon>
        <taxon>Arthropoda</taxon>
        <taxon>Hexapoda</taxon>
        <taxon>Insecta</taxon>
        <taxon>Pterygota</taxon>
        <taxon>Neoptera</taxon>
        <taxon>Paraneoptera</taxon>
        <taxon>Hemiptera</taxon>
        <taxon>Sternorrhyncha</taxon>
        <taxon>Aphidomorpha</taxon>
        <taxon>Aphidoidea</taxon>
        <taxon>Aphididae</taxon>
        <taxon>Aphidini</taxon>
        <taxon>Aphis</taxon>
        <taxon>Aphis</taxon>
    </lineage>
</organism>
<sequence length="214" mass="25688">MLQFKTLGVVSNKVKSKKFLAVFFLKKLGKNHKKMTEKRDFLRKISFSQNRLYSVDKKDVGCPKNLENLIQPFEVNKVKIFNIKFSISSPWMMQDTSGVVCERYLNFSVIFKLILIISNGFQAYNPWRQTQYIHAEVIELNISIILTYTYYIFYIYIYIMCMMDCYCSNTTAIKYKYYYKRHVTIRVLRKYYRNNKYCYDCKSSINNLNNTNIE</sequence>
<dbReference type="EMBL" id="VYZN01000012">
    <property type="protein sequence ID" value="KAE9541623.1"/>
    <property type="molecule type" value="Genomic_DNA"/>
</dbReference>
<keyword evidence="1" id="KW-0472">Membrane</keyword>
<evidence type="ECO:0000256" key="1">
    <source>
        <dbReference type="SAM" id="Phobius"/>
    </source>
</evidence>
<feature type="transmembrane region" description="Helical" evidence="1">
    <location>
        <begin position="137"/>
        <end position="159"/>
    </location>
</feature>
<reference evidence="2 3" key="1">
    <citation type="submission" date="2019-08" db="EMBL/GenBank/DDBJ databases">
        <title>The genome of the soybean aphid Biotype 1, its phylome, world population structure and adaptation to the North American continent.</title>
        <authorList>
            <person name="Giordano R."/>
            <person name="Donthu R.K."/>
            <person name="Hernandez A.G."/>
            <person name="Wright C.L."/>
            <person name="Zimin A.V."/>
        </authorList>
    </citation>
    <scope>NUCLEOTIDE SEQUENCE [LARGE SCALE GENOMIC DNA]</scope>
    <source>
        <tissue evidence="2">Whole aphids</tissue>
    </source>
</reference>
<proteinExistence type="predicted"/>
<evidence type="ECO:0000313" key="3">
    <source>
        <dbReference type="Proteomes" id="UP000475862"/>
    </source>
</evidence>
<name>A0A6G0TYS2_APHGL</name>
<keyword evidence="3" id="KW-1185">Reference proteome</keyword>
<keyword evidence="1" id="KW-0812">Transmembrane</keyword>
<keyword evidence="1" id="KW-1133">Transmembrane helix</keyword>